<keyword evidence="4 11" id="KW-0479">Metal-binding</keyword>
<evidence type="ECO:0000313" key="13">
    <source>
        <dbReference type="EMBL" id="RHY43704.1"/>
    </source>
</evidence>
<comment type="caution">
    <text evidence="13">The sequence shown here is derived from an EMBL/GenBank/DDBJ whole genome shotgun (WGS) entry which is preliminary data.</text>
</comment>
<dbReference type="EMBL" id="QUTB01008040">
    <property type="protein sequence ID" value="RHY43704.1"/>
    <property type="molecule type" value="Genomic_DNA"/>
</dbReference>
<dbReference type="PROSITE" id="PS50103">
    <property type="entry name" value="ZF_C3H1"/>
    <property type="match status" value="1"/>
</dbReference>
<evidence type="ECO:0000256" key="10">
    <source>
        <dbReference type="ARBA" id="ARBA00023242"/>
    </source>
</evidence>
<dbReference type="VEuPathDB" id="FungiDB:H257_03614"/>
<evidence type="ECO:0000256" key="3">
    <source>
        <dbReference type="ARBA" id="ARBA00022664"/>
    </source>
</evidence>
<evidence type="ECO:0000256" key="6">
    <source>
        <dbReference type="ARBA" id="ARBA00022771"/>
    </source>
</evidence>
<feature type="domain" description="C3H1-type" evidence="12">
    <location>
        <begin position="163"/>
        <end position="190"/>
    </location>
</feature>
<dbReference type="GO" id="GO:0071006">
    <property type="term" value="C:U2-type catalytic step 1 spliceosome"/>
    <property type="evidence" value="ECO:0007669"/>
    <property type="project" value="TreeGrafter"/>
</dbReference>
<evidence type="ECO:0000256" key="4">
    <source>
        <dbReference type="ARBA" id="ARBA00022723"/>
    </source>
</evidence>
<reference evidence="13 14" key="1">
    <citation type="submission" date="2018-08" db="EMBL/GenBank/DDBJ databases">
        <title>Aphanomyces genome sequencing and annotation.</title>
        <authorList>
            <person name="Minardi D."/>
            <person name="Oidtmann B."/>
            <person name="Van Der Giezen M."/>
            <person name="Studholme D.J."/>
        </authorList>
    </citation>
    <scope>NUCLEOTIDE SEQUENCE [LARGE SCALE GENOMIC DNA]</scope>
    <source>
        <strain evidence="13 14">Si</strain>
    </source>
</reference>
<gene>
    <name evidence="13" type="ORF">DYB34_011954</name>
</gene>
<dbReference type="PANTHER" id="PTHR14089:SF6">
    <property type="entry name" value="PRE-MRNA-SPLICING FACTOR RBM22"/>
    <property type="match status" value="1"/>
</dbReference>
<dbReference type="Proteomes" id="UP000283543">
    <property type="component" value="Unassembled WGS sequence"/>
</dbReference>
<comment type="subcellular location">
    <subcellularLocation>
        <location evidence="1">Nucleus</location>
    </subcellularLocation>
</comment>
<dbReference type="InterPro" id="IPR048995">
    <property type="entry name" value="STL11/RBM22-like_N"/>
</dbReference>
<proteinExistence type="inferred from homology"/>
<name>A0A418BJ52_APHAT</name>
<dbReference type="GO" id="GO:0071007">
    <property type="term" value="C:U2-type catalytic step 2 spliceosome"/>
    <property type="evidence" value="ECO:0007669"/>
    <property type="project" value="TreeGrafter"/>
</dbReference>
<organism evidence="13 14">
    <name type="scientific">Aphanomyces astaci</name>
    <name type="common">Crayfish plague agent</name>
    <dbReference type="NCBI Taxonomy" id="112090"/>
    <lineage>
        <taxon>Eukaryota</taxon>
        <taxon>Sar</taxon>
        <taxon>Stramenopiles</taxon>
        <taxon>Oomycota</taxon>
        <taxon>Saprolegniomycetes</taxon>
        <taxon>Saprolegniales</taxon>
        <taxon>Verrucalvaceae</taxon>
        <taxon>Aphanomyces</taxon>
    </lineage>
</organism>
<keyword evidence="3" id="KW-0507">mRNA processing</keyword>
<evidence type="ECO:0000256" key="7">
    <source>
        <dbReference type="ARBA" id="ARBA00022833"/>
    </source>
</evidence>
<evidence type="ECO:0000313" key="14">
    <source>
        <dbReference type="Proteomes" id="UP000283543"/>
    </source>
</evidence>
<evidence type="ECO:0000256" key="5">
    <source>
        <dbReference type="ARBA" id="ARBA00022728"/>
    </source>
</evidence>
<dbReference type="Pfam" id="PF16131">
    <property type="entry name" value="Torus"/>
    <property type="match status" value="1"/>
</dbReference>
<dbReference type="GO" id="GO:0006397">
    <property type="term" value="P:mRNA processing"/>
    <property type="evidence" value="ECO:0007669"/>
    <property type="project" value="UniProtKB-KW"/>
</dbReference>
<dbReference type="GO" id="GO:0008270">
    <property type="term" value="F:zinc ion binding"/>
    <property type="evidence" value="ECO:0007669"/>
    <property type="project" value="UniProtKB-KW"/>
</dbReference>
<keyword evidence="6 11" id="KW-0863">Zinc-finger</keyword>
<dbReference type="SMART" id="SM00356">
    <property type="entry name" value="ZnF_C3H1"/>
    <property type="match status" value="1"/>
</dbReference>
<dbReference type="GO" id="GO:0000974">
    <property type="term" value="C:Prp19 complex"/>
    <property type="evidence" value="ECO:0007669"/>
    <property type="project" value="TreeGrafter"/>
</dbReference>
<evidence type="ECO:0000256" key="1">
    <source>
        <dbReference type="ARBA" id="ARBA00004123"/>
    </source>
</evidence>
<feature type="zinc finger region" description="C3H1-type" evidence="11">
    <location>
        <begin position="163"/>
        <end position="190"/>
    </location>
</feature>
<dbReference type="PANTHER" id="PTHR14089">
    <property type="entry name" value="PRE-MRNA-SPLICING FACTOR RBM22"/>
    <property type="match status" value="1"/>
</dbReference>
<dbReference type="GO" id="GO:0008380">
    <property type="term" value="P:RNA splicing"/>
    <property type="evidence" value="ECO:0007669"/>
    <property type="project" value="UniProtKB-KW"/>
</dbReference>
<dbReference type="GO" id="GO:0036002">
    <property type="term" value="F:pre-mRNA binding"/>
    <property type="evidence" value="ECO:0007669"/>
    <property type="project" value="TreeGrafter"/>
</dbReference>
<keyword evidence="10" id="KW-0539">Nucleus</keyword>
<dbReference type="Gene3D" id="4.10.1000.10">
    <property type="entry name" value="Zinc finger, CCCH-type"/>
    <property type="match status" value="1"/>
</dbReference>
<dbReference type="InterPro" id="IPR000571">
    <property type="entry name" value="Znf_CCCH"/>
</dbReference>
<evidence type="ECO:0000256" key="11">
    <source>
        <dbReference type="PROSITE-ProRule" id="PRU00723"/>
    </source>
</evidence>
<dbReference type="InterPro" id="IPR039171">
    <property type="entry name" value="Cwc2/Slt11"/>
</dbReference>
<keyword evidence="7 11" id="KW-0862">Zinc</keyword>
<keyword evidence="9" id="KW-0508">mRNA splicing</keyword>
<keyword evidence="8" id="KW-0694">RNA-binding</keyword>
<dbReference type="InterPro" id="IPR032297">
    <property type="entry name" value="Torus"/>
</dbReference>
<dbReference type="InterPro" id="IPR036855">
    <property type="entry name" value="Znf_CCCH_sf"/>
</dbReference>
<evidence type="ECO:0000259" key="12">
    <source>
        <dbReference type="PROSITE" id="PS50103"/>
    </source>
</evidence>
<keyword evidence="5" id="KW-0747">Spliceosome</keyword>
<evidence type="ECO:0000256" key="9">
    <source>
        <dbReference type="ARBA" id="ARBA00023187"/>
    </source>
</evidence>
<dbReference type="GO" id="GO:0017070">
    <property type="term" value="F:U6 snRNA binding"/>
    <property type="evidence" value="ECO:0007669"/>
    <property type="project" value="TreeGrafter"/>
</dbReference>
<accession>A0A418BJ52</accession>
<dbReference type="Pfam" id="PF21369">
    <property type="entry name" value="STL11_N"/>
    <property type="match status" value="1"/>
</dbReference>
<protein>
    <recommendedName>
        <fullName evidence="12">C3H1-type domain-containing protein</fullName>
    </recommendedName>
</protein>
<evidence type="ECO:0000256" key="2">
    <source>
        <dbReference type="ARBA" id="ARBA00007781"/>
    </source>
</evidence>
<dbReference type="FunFam" id="4.10.1000.10:FF:000006">
    <property type="entry name" value="Putative pre-mrna-splicing factor rbm22"/>
    <property type="match status" value="1"/>
</dbReference>
<dbReference type="AlphaFoldDB" id="A0A418BJ52"/>
<comment type="similarity">
    <text evidence="2">Belongs to the SLT11 family.</text>
</comment>
<evidence type="ECO:0000256" key="8">
    <source>
        <dbReference type="ARBA" id="ARBA00022884"/>
    </source>
</evidence>
<dbReference type="SUPFAM" id="SSF90229">
    <property type="entry name" value="CCCH zinc finger"/>
    <property type="match status" value="1"/>
</dbReference>
<sequence>MGERGLGIKTDTFKHAWEGADKESFPQLCESCLGEDPYVRMMKEVHAKVCKTCDRPFTVFRWKPGKKARYKKTEICQTCAKLKNVCQTCVLDLQYHLPVQVRDAFLAESERQIVPESEANREWFAQQHNAMLEEQGIVSAYGKASAPSQALLRMARVDPCYKRNRPHLCSFFARGECKRGETCPYLHEMPTAKSNPLAKQNIQDRFHGRNDPVAEKIMTQHGHADKLNINRRRRGIPPPPPRRRNSLWCHRMCHRLHPVHRRRRHRLSMGREKLITNAND</sequence>